<dbReference type="PANTHER" id="PTHR19879:SF9">
    <property type="entry name" value="TRANSCRIPTION INITIATION FACTOR TFIID SUBUNIT 5"/>
    <property type="match status" value="1"/>
</dbReference>
<feature type="repeat" description="WD" evidence="3">
    <location>
        <begin position="664"/>
        <end position="706"/>
    </location>
</feature>
<dbReference type="InterPro" id="IPR001680">
    <property type="entry name" value="WD40_rpt"/>
</dbReference>
<organism evidence="4 5">
    <name type="scientific">Streptomyces mimosae</name>
    <dbReference type="NCBI Taxonomy" id="2586635"/>
    <lineage>
        <taxon>Bacteria</taxon>
        <taxon>Bacillati</taxon>
        <taxon>Actinomycetota</taxon>
        <taxon>Actinomycetes</taxon>
        <taxon>Kitasatosporales</taxon>
        <taxon>Streptomycetaceae</taxon>
        <taxon>Streptomyces</taxon>
    </lineage>
</organism>
<gene>
    <name evidence="4" type="ORF">FH607_018435</name>
</gene>
<dbReference type="SUPFAM" id="SSF50978">
    <property type="entry name" value="WD40 repeat-like"/>
    <property type="match status" value="1"/>
</dbReference>
<dbReference type="Gene3D" id="2.130.10.10">
    <property type="entry name" value="YVTN repeat-like/Quinoprotein amine dehydrogenase"/>
    <property type="match status" value="3"/>
</dbReference>
<comment type="caution">
    <text evidence="4">The sequence shown here is derived from an EMBL/GenBank/DDBJ whole genome shotgun (WGS) entry which is preliminary data.</text>
</comment>
<feature type="repeat" description="WD" evidence="3">
    <location>
        <begin position="502"/>
        <end position="533"/>
    </location>
</feature>
<dbReference type="PROSITE" id="PS50082">
    <property type="entry name" value="WD_REPEATS_2"/>
    <property type="match status" value="2"/>
</dbReference>
<dbReference type="PANTHER" id="PTHR19879">
    <property type="entry name" value="TRANSCRIPTION INITIATION FACTOR TFIID"/>
    <property type="match status" value="1"/>
</dbReference>
<keyword evidence="2" id="KW-0677">Repeat</keyword>
<dbReference type="SUPFAM" id="SSF50960">
    <property type="entry name" value="TolB, C-terminal domain"/>
    <property type="match status" value="1"/>
</dbReference>
<evidence type="ECO:0000256" key="3">
    <source>
        <dbReference type="PROSITE-ProRule" id="PRU00221"/>
    </source>
</evidence>
<dbReference type="Proteomes" id="UP000314251">
    <property type="component" value="Unassembled WGS sequence"/>
</dbReference>
<dbReference type="InterPro" id="IPR036322">
    <property type="entry name" value="WD40_repeat_dom_sf"/>
</dbReference>
<accession>A0A5N6A5S8</accession>
<keyword evidence="5" id="KW-1185">Reference proteome</keyword>
<dbReference type="OrthoDB" id="218695at2"/>
<evidence type="ECO:0000313" key="4">
    <source>
        <dbReference type="EMBL" id="KAB8163286.1"/>
    </source>
</evidence>
<sequence>MRSIAGSDEAPCRFLLGARREVLPPPSEFSPEEIGWVDLDTVATETVGKDVRDYLARLLRASEPYATGPAAAYVDLIAEIAAPRLVRREHEGRAWGPFLLAGMFAHYLVTLPNPPGNAIDAEAHAERATGDLPQILERVLDTRAAEFPLLRPLLAVLARSRGDGMPLTVLRRCLAVVVASGPGGVSEEDCQRTLREASPYLRTGIEPTTRVALYRLFHQGLADYLRRFPHSKKTPLGEGEEERAVERALLDGLLAPQTGEAADGEPADRGDSWAEAEPYLLSHALAHVWAAGSVEWAERLLTEPRFLVRFDLDEDARALELVRSPEAQECLRLLGMSWHAHARFGSAADRAARLAFDAYRLHLPAWRVEFGQLAESLTPRDGARALPLSWATGGTEDHSFRQLTIAGGGSAQCAAFSPDGAVFAAGTFDAVLFWETDAWQPVARWDLRGDGRCNSVAFSPDGRRLAAGTAGSSGPGGVLLWDVAGEERQAEQLTGHGQGAVLAFSADGGLLATGGADHTVTLWDLTGDEPSHVVELLPEDHVEGLSFHPEEPVLAVAGHAGVRLYDTRSWEPRAEGEEPGIVFSGWVNAVGFSPDGRHLVIVDSDGDTVVLSTDGYEPVHEVAQPYQSISGAVGFTSDGTRMAVACEDTIQICAVERGAVTATLHGHTAGINDVVFSPRDPLLLVSVADDETVRLWRVTDREAPGERRLLLEPRRVASSPTAGRVAVLDGEGELSLLDLDGGGRLGSVPLGTRANPWQVGFSPDGETLAAYTNDGGLHLVRSAGGQPVVTRLENEDRAFPVTEIHPLFGGPEDKFCFSSDSSLIALQVCERAEDLVWAITVWDIRGLRQVGRIALPERADSFEFAGPDRLAVVVGGVLAVFEVPA</sequence>
<dbReference type="EMBL" id="VDLY02000012">
    <property type="protein sequence ID" value="KAB8163286.1"/>
    <property type="molecule type" value="Genomic_DNA"/>
</dbReference>
<dbReference type="InterPro" id="IPR015943">
    <property type="entry name" value="WD40/YVTN_repeat-like_dom_sf"/>
</dbReference>
<reference evidence="4" key="1">
    <citation type="submission" date="2019-10" db="EMBL/GenBank/DDBJ databases">
        <title>Nonomuraea sp. nov., isolated from Phyllanthus amarus.</title>
        <authorList>
            <person name="Klykleung N."/>
            <person name="Tanasupawat S."/>
        </authorList>
    </citation>
    <scope>NUCLEOTIDE SEQUENCE [LARGE SCALE GENOMIC DNA]</scope>
    <source>
        <strain evidence="4">3MP-10</strain>
    </source>
</reference>
<dbReference type="PROSITE" id="PS00678">
    <property type="entry name" value="WD_REPEATS_1"/>
    <property type="match status" value="1"/>
</dbReference>
<evidence type="ECO:0000256" key="1">
    <source>
        <dbReference type="ARBA" id="ARBA00022574"/>
    </source>
</evidence>
<proteinExistence type="predicted"/>
<dbReference type="InterPro" id="IPR019775">
    <property type="entry name" value="WD40_repeat_CS"/>
</dbReference>
<protein>
    <submittedName>
        <fullName evidence="4">Uncharacterized protein</fullName>
    </submittedName>
</protein>
<name>A0A5N6A5S8_9ACTN</name>
<dbReference type="RefSeq" id="WP_139669958.1">
    <property type="nucleotide sequence ID" value="NZ_VDLY02000012.1"/>
</dbReference>
<keyword evidence="1 3" id="KW-0853">WD repeat</keyword>
<dbReference type="PROSITE" id="PS50294">
    <property type="entry name" value="WD_REPEATS_REGION"/>
    <property type="match status" value="1"/>
</dbReference>
<evidence type="ECO:0000313" key="5">
    <source>
        <dbReference type="Proteomes" id="UP000314251"/>
    </source>
</evidence>
<dbReference type="SMART" id="SM00320">
    <property type="entry name" value="WD40"/>
    <property type="match status" value="7"/>
</dbReference>
<evidence type="ECO:0000256" key="2">
    <source>
        <dbReference type="ARBA" id="ARBA00022737"/>
    </source>
</evidence>
<dbReference type="AlphaFoldDB" id="A0A5N6A5S8"/>
<dbReference type="Pfam" id="PF00400">
    <property type="entry name" value="WD40"/>
    <property type="match status" value="3"/>
</dbReference>